<dbReference type="InterPro" id="IPR032466">
    <property type="entry name" value="Metal_Hydrolase"/>
</dbReference>
<gene>
    <name evidence="2" type="ORF">EV644_101512</name>
</gene>
<dbReference type="Gene3D" id="2.30.40.10">
    <property type="entry name" value="Urease, subunit C, domain 1"/>
    <property type="match status" value="1"/>
</dbReference>
<accession>A0ABY2BWD9</accession>
<dbReference type="PANTHER" id="PTHR43135:SF3">
    <property type="entry name" value="ALPHA-D-RIBOSE 1-METHYLPHOSPHONATE 5-TRIPHOSPHATE DIPHOSPHATASE"/>
    <property type="match status" value="1"/>
</dbReference>
<dbReference type="Pfam" id="PF01979">
    <property type="entry name" value="Amidohydro_1"/>
    <property type="match status" value="1"/>
</dbReference>
<protein>
    <submittedName>
        <fullName evidence="2">Imidazolonepropionase-like amidohydrolase</fullName>
    </submittedName>
</protein>
<name>A0ABY2BWD9_9ACTN</name>
<dbReference type="RefSeq" id="WP_132187152.1">
    <property type="nucleotide sequence ID" value="NZ_SLWM01000001.1"/>
</dbReference>
<evidence type="ECO:0000313" key="3">
    <source>
        <dbReference type="Proteomes" id="UP000295818"/>
    </source>
</evidence>
<keyword evidence="3" id="KW-1185">Reference proteome</keyword>
<dbReference type="SUPFAM" id="SSF51338">
    <property type="entry name" value="Composite domain of metallo-dependent hydrolases"/>
    <property type="match status" value="1"/>
</dbReference>
<dbReference type="EMBL" id="SLWM01000001">
    <property type="protein sequence ID" value="TCO31869.1"/>
    <property type="molecule type" value="Genomic_DNA"/>
</dbReference>
<reference evidence="2 3" key="1">
    <citation type="journal article" date="2015" name="Stand. Genomic Sci.">
        <title>Genomic Encyclopedia of Bacterial and Archaeal Type Strains, Phase III: the genomes of soil and plant-associated and newly described type strains.</title>
        <authorList>
            <person name="Whitman W.B."/>
            <person name="Woyke T."/>
            <person name="Klenk H.P."/>
            <person name="Zhou Y."/>
            <person name="Lilburn T.G."/>
            <person name="Beck B.J."/>
            <person name="De Vos P."/>
            <person name="Vandamme P."/>
            <person name="Eisen J.A."/>
            <person name="Garrity G."/>
            <person name="Hugenholtz P."/>
            <person name="Kyrpides N.C."/>
        </authorList>
    </citation>
    <scope>NUCLEOTIDE SEQUENCE [LARGE SCALE GENOMIC DNA]</scope>
    <source>
        <strain evidence="2 3">VKM Ac-2538</strain>
    </source>
</reference>
<dbReference type="PANTHER" id="PTHR43135">
    <property type="entry name" value="ALPHA-D-RIBOSE 1-METHYLPHOSPHONATE 5-TRIPHOSPHATE DIPHOSPHATASE"/>
    <property type="match status" value="1"/>
</dbReference>
<feature type="domain" description="Amidohydrolase-related" evidence="1">
    <location>
        <begin position="50"/>
        <end position="381"/>
    </location>
</feature>
<dbReference type="Gene3D" id="3.20.20.140">
    <property type="entry name" value="Metal-dependent hydrolases"/>
    <property type="match status" value="1"/>
</dbReference>
<dbReference type="InterPro" id="IPR006680">
    <property type="entry name" value="Amidohydro-rel"/>
</dbReference>
<sequence length="389" mass="40243">MFAIEVDAVFDGERCSGEGAVVIVDDGRIAGVEPRGTALSCEVTRFEGATLLPGLIDTHVHLCCDSGPGALDRIPNFSDAELVTVIENSLKAQLASGVTAVRDLGDRSFAVVDWRSGDSSFPTVVASGPPITIPQGHCWNMGGAVRGTGELRRAVAERAERGADLVKIMASGGANTPGTDPAVVQFSAEEILVVVDESHARGLPVTAHAHSLESIKNSLSAGVDSIEHCSFITADGVDLDESVVDDLITSRTTVCPTLGIVPGANPPPAVLEMLRRTGTTYEARTNLFAGLHESGVRLVSGSDGGINPGKAHGILPEAVIGLVQGGVSPEAALTTATSTAATTCGLTNKGRVLAGFDADLLLIQGNPTTDITRLRTPQALYLQGNRVNL</sequence>
<dbReference type="Proteomes" id="UP000295818">
    <property type="component" value="Unassembled WGS sequence"/>
</dbReference>
<organism evidence="2 3">
    <name type="scientific">Kribbella orskensis</name>
    <dbReference type="NCBI Taxonomy" id="2512216"/>
    <lineage>
        <taxon>Bacteria</taxon>
        <taxon>Bacillati</taxon>
        <taxon>Actinomycetota</taxon>
        <taxon>Actinomycetes</taxon>
        <taxon>Propionibacteriales</taxon>
        <taxon>Kribbellaceae</taxon>
        <taxon>Kribbella</taxon>
    </lineage>
</organism>
<dbReference type="InterPro" id="IPR051781">
    <property type="entry name" value="Metallo-dep_Hydrolase"/>
</dbReference>
<comment type="caution">
    <text evidence="2">The sequence shown here is derived from an EMBL/GenBank/DDBJ whole genome shotgun (WGS) entry which is preliminary data.</text>
</comment>
<evidence type="ECO:0000259" key="1">
    <source>
        <dbReference type="Pfam" id="PF01979"/>
    </source>
</evidence>
<dbReference type="InterPro" id="IPR011059">
    <property type="entry name" value="Metal-dep_hydrolase_composite"/>
</dbReference>
<evidence type="ECO:0000313" key="2">
    <source>
        <dbReference type="EMBL" id="TCO31869.1"/>
    </source>
</evidence>
<dbReference type="SUPFAM" id="SSF51556">
    <property type="entry name" value="Metallo-dependent hydrolases"/>
    <property type="match status" value="1"/>
</dbReference>
<proteinExistence type="predicted"/>